<protein>
    <recommendedName>
        <fullName evidence="1">Reverse transcriptase zinc-binding domain-containing protein</fullName>
    </recommendedName>
</protein>
<dbReference type="Pfam" id="PF13966">
    <property type="entry name" value="zf-RVT"/>
    <property type="match status" value="1"/>
</dbReference>
<feature type="domain" description="Reverse transcriptase zinc-binding" evidence="1">
    <location>
        <begin position="30"/>
        <end position="95"/>
    </location>
</feature>
<dbReference type="InterPro" id="IPR026960">
    <property type="entry name" value="RVT-Znf"/>
</dbReference>
<name>A0A835V2M7_VANPL</name>
<proteinExistence type="predicted"/>
<organism evidence="2 3">
    <name type="scientific">Vanilla planifolia</name>
    <name type="common">Vanilla</name>
    <dbReference type="NCBI Taxonomy" id="51239"/>
    <lineage>
        <taxon>Eukaryota</taxon>
        <taxon>Viridiplantae</taxon>
        <taxon>Streptophyta</taxon>
        <taxon>Embryophyta</taxon>
        <taxon>Tracheophyta</taxon>
        <taxon>Spermatophyta</taxon>
        <taxon>Magnoliopsida</taxon>
        <taxon>Liliopsida</taxon>
        <taxon>Asparagales</taxon>
        <taxon>Orchidaceae</taxon>
        <taxon>Vanilloideae</taxon>
        <taxon>Vanilleae</taxon>
        <taxon>Vanilla</taxon>
    </lineage>
</organism>
<sequence>MVLSSICYRSLIATAKGEIDGNVPSLGNQLGWIWKLKTRPRTHMFIWRVAKNLIPTAVWMVARHLADCSDCVWGCGTAESLQHTLIDCEMARSVWADPTLSASTEALGLSCRMHAGVVPRTLESFLSHAKQRGAVRGGEAFHMAVVATTFYYIWENRNLKKHNGAVFSKLILIMKIKVEIAAAAGISISHPSTSSEELYPSGPFVTHMWLPPQRDGS</sequence>
<dbReference type="EMBL" id="JADCNL010000005">
    <property type="protein sequence ID" value="KAG0480866.1"/>
    <property type="molecule type" value="Genomic_DNA"/>
</dbReference>
<accession>A0A835V2M7</accession>
<dbReference type="Proteomes" id="UP000636800">
    <property type="component" value="Chromosome 5"/>
</dbReference>
<keyword evidence="3" id="KW-1185">Reference proteome</keyword>
<comment type="caution">
    <text evidence="2">The sequence shown here is derived from an EMBL/GenBank/DDBJ whole genome shotgun (WGS) entry which is preliminary data.</text>
</comment>
<evidence type="ECO:0000259" key="1">
    <source>
        <dbReference type="Pfam" id="PF13966"/>
    </source>
</evidence>
<dbReference type="AlphaFoldDB" id="A0A835V2M7"/>
<evidence type="ECO:0000313" key="3">
    <source>
        <dbReference type="Proteomes" id="UP000636800"/>
    </source>
</evidence>
<dbReference type="OrthoDB" id="1939712at2759"/>
<gene>
    <name evidence="2" type="ORF">HPP92_011724</name>
</gene>
<evidence type="ECO:0000313" key="2">
    <source>
        <dbReference type="EMBL" id="KAG0480866.1"/>
    </source>
</evidence>
<reference evidence="2 3" key="1">
    <citation type="journal article" date="2020" name="Nat. Food">
        <title>A phased Vanilla planifolia genome enables genetic improvement of flavour and production.</title>
        <authorList>
            <person name="Hasing T."/>
            <person name="Tang H."/>
            <person name="Brym M."/>
            <person name="Khazi F."/>
            <person name="Huang T."/>
            <person name="Chambers A.H."/>
        </authorList>
    </citation>
    <scope>NUCLEOTIDE SEQUENCE [LARGE SCALE GENOMIC DNA]</scope>
    <source>
        <tissue evidence="2">Leaf</tissue>
    </source>
</reference>